<evidence type="ECO:0000256" key="2">
    <source>
        <dbReference type="ARBA" id="ARBA00022448"/>
    </source>
</evidence>
<dbReference type="InterPro" id="IPR006312">
    <property type="entry name" value="TatA/E"/>
</dbReference>
<evidence type="ECO:0000256" key="6">
    <source>
        <dbReference type="ARBA" id="ARBA00022989"/>
    </source>
</evidence>
<dbReference type="InterPro" id="IPR003369">
    <property type="entry name" value="TatA/B/E"/>
</dbReference>
<keyword evidence="5 9" id="KW-0653">Protein transport</keyword>
<sequence>MHYSVIFAFIGFQEITVILIIAVLIFGPDKIPEIARGLGEGVRAMRNATDEIKREVMKSAESIDPSGEIKEVQKSIENEISSAKKEIDDAMGPIKRN</sequence>
<dbReference type="NCBIfam" id="TIGR01411">
    <property type="entry name" value="tatAE"/>
    <property type="match status" value="1"/>
</dbReference>
<evidence type="ECO:0000256" key="4">
    <source>
        <dbReference type="ARBA" id="ARBA00022692"/>
    </source>
</evidence>
<comment type="subunit">
    <text evidence="9">Forms a complex with TatC.</text>
</comment>
<comment type="function">
    <text evidence="9">Part of the twin-arginine translocation (Tat) system that transports large folded proteins containing a characteristic twin-arginine motif in their signal peptide across membranes. TatA could form the protein-conducting channel of the Tat system.</text>
</comment>
<dbReference type="PANTHER" id="PTHR42982">
    <property type="entry name" value="SEC-INDEPENDENT PROTEIN TRANSLOCASE PROTEIN TATA"/>
    <property type="match status" value="1"/>
</dbReference>
<protein>
    <recommendedName>
        <fullName evidence="9">Sec-independent protein translocase protein TatA</fullName>
    </recommendedName>
</protein>
<dbReference type="EMBL" id="UNSC01000002">
    <property type="protein sequence ID" value="SZD71545.1"/>
    <property type="molecule type" value="Genomic_DNA"/>
</dbReference>
<dbReference type="GO" id="GO:0008320">
    <property type="term" value="F:protein transmembrane transporter activity"/>
    <property type="evidence" value="ECO:0007669"/>
    <property type="project" value="UniProtKB-UniRule"/>
</dbReference>
<comment type="subcellular location">
    <subcellularLocation>
        <location evidence="1 9">Cell membrane</location>
        <topology evidence="1 9">Single-pass membrane protein</topology>
    </subcellularLocation>
</comment>
<evidence type="ECO:0000313" key="10">
    <source>
        <dbReference type="EMBL" id="SZD71545.1"/>
    </source>
</evidence>
<feature type="transmembrane region" description="Helical" evidence="9">
    <location>
        <begin position="6"/>
        <end position="26"/>
    </location>
</feature>
<dbReference type="PANTHER" id="PTHR42982:SF1">
    <property type="entry name" value="SEC-INDEPENDENT PROTEIN TRANSLOCASE PROTEIN TATA"/>
    <property type="match status" value="1"/>
</dbReference>
<dbReference type="AlphaFoldDB" id="A0A383TVG6"/>
<dbReference type="Proteomes" id="UP000262142">
    <property type="component" value="Unassembled WGS sequence"/>
</dbReference>
<evidence type="ECO:0000256" key="7">
    <source>
        <dbReference type="ARBA" id="ARBA00023010"/>
    </source>
</evidence>
<comment type="similarity">
    <text evidence="9">Belongs to the TatA/E family.</text>
</comment>
<proteinExistence type="inferred from homology"/>
<evidence type="ECO:0000256" key="1">
    <source>
        <dbReference type="ARBA" id="ARBA00004162"/>
    </source>
</evidence>
<name>A0A383TVG6_9FLAO</name>
<keyword evidence="8 9" id="KW-0472">Membrane</keyword>
<keyword evidence="7 9" id="KW-0811">Translocation</keyword>
<keyword evidence="4 9" id="KW-0812">Transmembrane</keyword>
<evidence type="ECO:0000256" key="5">
    <source>
        <dbReference type="ARBA" id="ARBA00022927"/>
    </source>
</evidence>
<reference evidence="10 11" key="1">
    <citation type="submission" date="2018-09" db="EMBL/GenBank/DDBJ databases">
        <authorList>
            <consortium name="Pathogen Informatics"/>
        </authorList>
    </citation>
    <scope>NUCLEOTIDE SEQUENCE [LARGE SCALE GENOMIC DNA]</scope>
    <source>
        <strain evidence="10 11">OH-22767</strain>
    </source>
</reference>
<dbReference type="GO" id="GO:0033281">
    <property type="term" value="C:TAT protein transport complex"/>
    <property type="evidence" value="ECO:0007669"/>
    <property type="project" value="UniProtKB-UniRule"/>
</dbReference>
<dbReference type="RefSeq" id="WP_119059052.1">
    <property type="nucleotide sequence ID" value="NZ_OX579588.1"/>
</dbReference>
<dbReference type="PRINTS" id="PR01506">
    <property type="entry name" value="TATBPROTEIN"/>
</dbReference>
<dbReference type="HAMAP" id="MF_00236">
    <property type="entry name" value="TatA_E"/>
    <property type="match status" value="1"/>
</dbReference>
<dbReference type="Gene3D" id="1.20.5.3310">
    <property type="match status" value="1"/>
</dbReference>
<dbReference type="OrthoDB" id="1525160at2"/>
<keyword evidence="2 9" id="KW-0813">Transport</keyword>
<accession>A0A383TVG6</accession>
<dbReference type="Pfam" id="PF02416">
    <property type="entry name" value="TatA_B_E"/>
    <property type="match status" value="1"/>
</dbReference>
<keyword evidence="11" id="KW-1185">Reference proteome</keyword>
<keyword evidence="3 9" id="KW-1003">Cell membrane</keyword>
<organism evidence="10 11">
    <name type="scientific">Candidatus Ornithobacterium hominis</name>
    <dbReference type="NCBI Taxonomy" id="2497989"/>
    <lineage>
        <taxon>Bacteria</taxon>
        <taxon>Pseudomonadati</taxon>
        <taxon>Bacteroidota</taxon>
        <taxon>Flavobacteriia</taxon>
        <taxon>Flavobacteriales</taxon>
        <taxon>Weeksellaceae</taxon>
        <taxon>Ornithobacterium</taxon>
    </lineage>
</organism>
<evidence type="ECO:0000256" key="8">
    <source>
        <dbReference type="ARBA" id="ARBA00023136"/>
    </source>
</evidence>
<evidence type="ECO:0000256" key="3">
    <source>
        <dbReference type="ARBA" id="ARBA00022475"/>
    </source>
</evidence>
<gene>
    <name evidence="10" type="primary">tatAy_2</name>
    <name evidence="9" type="synonym">tatA</name>
    <name evidence="10" type="ORF">SAMEA104719789_00593</name>
</gene>
<dbReference type="GO" id="GO:0043953">
    <property type="term" value="P:protein transport by the Tat complex"/>
    <property type="evidence" value="ECO:0007669"/>
    <property type="project" value="UniProtKB-UniRule"/>
</dbReference>
<evidence type="ECO:0000256" key="9">
    <source>
        <dbReference type="HAMAP-Rule" id="MF_00236"/>
    </source>
</evidence>
<keyword evidence="6 9" id="KW-1133">Transmembrane helix</keyword>
<evidence type="ECO:0000313" key="11">
    <source>
        <dbReference type="Proteomes" id="UP000262142"/>
    </source>
</evidence>